<evidence type="ECO:0000256" key="2">
    <source>
        <dbReference type="SAM" id="Phobius"/>
    </source>
</evidence>
<sequence>MERMTEFQADWARFAATAVSLIMTTILVFMVFYAYIDALLEARAAFLQNPDGFDFPDFNIPYDEDESSEDEENFQMFYGDRRR</sequence>
<organism evidence="3 4">
    <name type="scientific">Argiope bruennichi</name>
    <name type="common">Wasp spider</name>
    <name type="synonym">Aranea bruennichi</name>
    <dbReference type="NCBI Taxonomy" id="94029"/>
    <lineage>
        <taxon>Eukaryota</taxon>
        <taxon>Metazoa</taxon>
        <taxon>Ecdysozoa</taxon>
        <taxon>Arthropoda</taxon>
        <taxon>Chelicerata</taxon>
        <taxon>Arachnida</taxon>
        <taxon>Araneae</taxon>
        <taxon>Araneomorphae</taxon>
        <taxon>Entelegynae</taxon>
        <taxon>Araneoidea</taxon>
        <taxon>Araneidae</taxon>
        <taxon>Argiope</taxon>
    </lineage>
</organism>
<evidence type="ECO:0000313" key="3">
    <source>
        <dbReference type="EMBL" id="KAF8785796.1"/>
    </source>
</evidence>
<dbReference type="Proteomes" id="UP000807504">
    <property type="component" value="Unassembled WGS sequence"/>
</dbReference>
<proteinExistence type="predicted"/>
<accession>A0A8T0F3N2</accession>
<keyword evidence="2" id="KW-1133">Transmembrane helix</keyword>
<gene>
    <name evidence="3" type="ORF">HNY73_011301</name>
</gene>
<dbReference type="AlphaFoldDB" id="A0A8T0F3N2"/>
<keyword evidence="2" id="KW-0812">Transmembrane</keyword>
<evidence type="ECO:0000313" key="4">
    <source>
        <dbReference type="Proteomes" id="UP000807504"/>
    </source>
</evidence>
<keyword evidence="4" id="KW-1185">Reference proteome</keyword>
<reference evidence="3" key="1">
    <citation type="journal article" date="2020" name="bioRxiv">
        <title>Chromosome-level reference genome of the European wasp spider Argiope bruennichi: a resource for studies on range expansion and evolutionary adaptation.</title>
        <authorList>
            <person name="Sheffer M.M."/>
            <person name="Hoppe A."/>
            <person name="Krehenwinkel H."/>
            <person name="Uhl G."/>
            <person name="Kuss A.W."/>
            <person name="Jensen L."/>
            <person name="Jensen C."/>
            <person name="Gillespie R.G."/>
            <person name="Hoff K.J."/>
            <person name="Prost S."/>
        </authorList>
    </citation>
    <scope>NUCLEOTIDE SEQUENCE</scope>
</reference>
<evidence type="ECO:0000256" key="1">
    <source>
        <dbReference type="SAM" id="MobiDB-lite"/>
    </source>
</evidence>
<comment type="caution">
    <text evidence="3">The sequence shown here is derived from an EMBL/GenBank/DDBJ whole genome shotgun (WGS) entry which is preliminary data.</text>
</comment>
<dbReference type="EMBL" id="JABXBU010000030">
    <property type="protein sequence ID" value="KAF8785796.1"/>
    <property type="molecule type" value="Genomic_DNA"/>
</dbReference>
<feature type="transmembrane region" description="Helical" evidence="2">
    <location>
        <begin position="12"/>
        <end position="36"/>
    </location>
</feature>
<reference evidence="3" key="2">
    <citation type="submission" date="2020-06" db="EMBL/GenBank/DDBJ databases">
        <authorList>
            <person name="Sheffer M."/>
        </authorList>
    </citation>
    <scope>NUCLEOTIDE SEQUENCE</scope>
</reference>
<keyword evidence="2" id="KW-0472">Membrane</keyword>
<name>A0A8T0F3N2_ARGBR</name>
<protein>
    <submittedName>
        <fullName evidence="3">Uncharacterized protein</fullName>
    </submittedName>
</protein>
<feature type="compositionally biased region" description="Acidic residues" evidence="1">
    <location>
        <begin position="62"/>
        <end position="73"/>
    </location>
</feature>
<feature type="region of interest" description="Disordered" evidence="1">
    <location>
        <begin position="61"/>
        <end position="83"/>
    </location>
</feature>